<dbReference type="PRINTS" id="PR00700">
    <property type="entry name" value="PRTYPHPHTASE"/>
</dbReference>
<dbReference type="PANTHER" id="PTHR19134">
    <property type="entry name" value="RECEPTOR-TYPE TYROSINE-PROTEIN PHOSPHATASE"/>
    <property type="match status" value="1"/>
</dbReference>
<dbReference type="eggNOG" id="KOG0789">
    <property type="taxonomic scope" value="Eukaryota"/>
</dbReference>
<dbReference type="PROSITE" id="PS50056">
    <property type="entry name" value="TYR_PHOSPHATASE_2"/>
    <property type="match status" value="1"/>
</dbReference>
<organism evidence="6 7">
    <name type="scientific">Eutypa lata (strain UCR-EL1)</name>
    <name type="common">Grapevine dieback disease fungus</name>
    <name type="synonym">Eutypa armeniacae</name>
    <dbReference type="NCBI Taxonomy" id="1287681"/>
    <lineage>
        <taxon>Eukaryota</taxon>
        <taxon>Fungi</taxon>
        <taxon>Dikarya</taxon>
        <taxon>Ascomycota</taxon>
        <taxon>Pezizomycotina</taxon>
        <taxon>Sordariomycetes</taxon>
        <taxon>Xylariomycetidae</taxon>
        <taxon>Xylariales</taxon>
        <taxon>Diatrypaceae</taxon>
        <taxon>Eutypa</taxon>
    </lineage>
</organism>
<evidence type="ECO:0000259" key="5">
    <source>
        <dbReference type="PROSITE" id="PS50056"/>
    </source>
</evidence>
<sequence length="537" mass="60770">MTKMDQISSRFRRSKKATQPPAVAPSSDLLPSPDATTTPPSSSHSTQSNLSNISDHNSHSFHTGIRNTLHPPKSPFRGFHHFRSSNKRARSPAPASLAVPTSPAVVNHDGIVEHEMISPSKDPSEKEDEAAAVAAATINKPKIPAFLALSESEIDSRFQEITWQERTRLLQAAQHPSPNHQYARILTPEVKALDRYANIQPWANNRVKLQVPEGALDYINASPIVLRSPLAQPPEKRPPLRYIAMQGPKFGTIDHVWRMVAEQLRSPAVIVMLTETHEMGMEKCYPYFPRTPDDEPLRIGDDDEFGDGFRATLRCAEVEERADGAIEMRKLVLDIMELDVDVDVEDCREGEGEGEEEESKSKENIKSSMTVWHLLYRRWPDFGVPALEDIDSFFELMRLSRELNAGGGSSDNPRIIHCSAGVGRSGTFMALEHLMREVESGDLEKNYEEQQQQRDDYGENAGEFQQQDQDLVYNTVNALREQRRQMVQAEPQYLFIYTVLRKLWMDKYGITDDRAGRMSEEPAAKRLEVDHDPFVED</sequence>
<dbReference type="SMART" id="SM00404">
    <property type="entry name" value="PTPc_motif"/>
    <property type="match status" value="1"/>
</dbReference>
<gene>
    <name evidence="6" type="ORF">UCREL1_5498</name>
</gene>
<dbReference type="CDD" id="cd18533">
    <property type="entry name" value="PTP_fungal"/>
    <property type="match status" value="1"/>
</dbReference>
<evidence type="ECO:0000259" key="4">
    <source>
        <dbReference type="PROSITE" id="PS50055"/>
    </source>
</evidence>
<dbReference type="Proteomes" id="UP000012174">
    <property type="component" value="Unassembled WGS sequence"/>
</dbReference>
<evidence type="ECO:0000313" key="6">
    <source>
        <dbReference type="EMBL" id="EMR67502.1"/>
    </source>
</evidence>
<dbReference type="EMBL" id="KB706421">
    <property type="protein sequence ID" value="EMR67502.1"/>
    <property type="molecule type" value="Genomic_DNA"/>
</dbReference>
<proteinExistence type="inferred from homology"/>
<dbReference type="SMART" id="SM00194">
    <property type="entry name" value="PTPc"/>
    <property type="match status" value="1"/>
</dbReference>
<feature type="coiled-coil region" evidence="2">
    <location>
        <begin position="440"/>
        <end position="467"/>
    </location>
</feature>
<evidence type="ECO:0000256" key="3">
    <source>
        <dbReference type="SAM" id="MobiDB-lite"/>
    </source>
</evidence>
<protein>
    <submittedName>
        <fullName evidence="6">Uncharacterized protein</fullName>
    </submittedName>
</protein>
<evidence type="ECO:0000256" key="2">
    <source>
        <dbReference type="SAM" id="Coils"/>
    </source>
</evidence>
<dbReference type="OrthoDB" id="10253954at2759"/>
<feature type="region of interest" description="Disordered" evidence="3">
    <location>
        <begin position="1"/>
        <end position="101"/>
    </location>
</feature>
<dbReference type="InterPro" id="IPR000387">
    <property type="entry name" value="Tyr_Pase_dom"/>
</dbReference>
<dbReference type="STRING" id="1287681.M7STB5"/>
<dbReference type="PANTHER" id="PTHR19134:SF449">
    <property type="entry name" value="TYROSINE-PROTEIN PHOSPHATASE 1"/>
    <property type="match status" value="1"/>
</dbReference>
<dbReference type="KEGG" id="ela:UCREL1_5498"/>
<dbReference type="SUPFAM" id="SSF52799">
    <property type="entry name" value="(Phosphotyrosine protein) phosphatases II"/>
    <property type="match status" value="1"/>
</dbReference>
<dbReference type="AlphaFoldDB" id="M7STB5"/>
<feature type="region of interest" description="Disordered" evidence="3">
    <location>
        <begin position="518"/>
        <end position="537"/>
    </location>
</feature>
<dbReference type="Gene3D" id="3.90.190.10">
    <property type="entry name" value="Protein tyrosine phosphatase superfamily"/>
    <property type="match status" value="1"/>
</dbReference>
<dbReference type="InterPro" id="IPR016130">
    <property type="entry name" value="Tyr_Pase_AS"/>
</dbReference>
<dbReference type="Pfam" id="PF00102">
    <property type="entry name" value="Y_phosphatase"/>
    <property type="match status" value="1"/>
</dbReference>
<dbReference type="GO" id="GO:0004725">
    <property type="term" value="F:protein tyrosine phosphatase activity"/>
    <property type="evidence" value="ECO:0007669"/>
    <property type="project" value="InterPro"/>
</dbReference>
<keyword evidence="7" id="KW-1185">Reference proteome</keyword>
<dbReference type="HOGENOM" id="CLU_001645_9_12_1"/>
<dbReference type="InterPro" id="IPR029021">
    <property type="entry name" value="Prot-tyrosine_phosphatase-like"/>
</dbReference>
<dbReference type="InterPro" id="IPR003595">
    <property type="entry name" value="Tyr_Pase_cat"/>
</dbReference>
<dbReference type="PROSITE" id="PS00383">
    <property type="entry name" value="TYR_PHOSPHATASE_1"/>
    <property type="match status" value="1"/>
</dbReference>
<feature type="domain" description="Tyrosine-protein phosphatase" evidence="4">
    <location>
        <begin position="154"/>
        <end position="503"/>
    </location>
</feature>
<dbReference type="PROSITE" id="PS50055">
    <property type="entry name" value="TYR_PHOSPHATASE_PTP"/>
    <property type="match status" value="1"/>
</dbReference>
<feature type="compositionally biased region" description="Basic residues" evidence="3">
    <location>
        <begin position="78"/>
        <end position="90"/>
    </location>
</feature>
<dbReference type="InterPro" id="IPR000242">
    <property type="entry name" value="PTP_cat"/>
</dbReference>
<name>M7STB5_EUTLA</name>
<evidence type="ECO:0000256" key="1">
    <source>
        <dbReference type="ARBA" id="ARBA00009649"/>
    </source>
</evidence>
<feature type="compositionally biased region" description="Low complexity" evidence="3">
    <location>
        <begin position="31"/>
        <end position="51"/>
    </location>
</feature>
<evidence type="ECO:0000313" key="7">
    <source>
        <dbReference type="Proteomes" id="UP000012174"/>
    </source>
</evidence>
<reference evidence="7" key="1">
    <citation type="journal article" date="2013" name="Genome Announc.">
        <title>Draft genome sequence of the grapevine dieback fungus Eutypa lata UCR-EL1.</title>
        <authorList>
            <person name="Blanco-Ulate B."/>
            <person name="Rolshausen P.E."/>
            <person name="Cantu D."/>
        </authorList>
    </citation>
    <scope>NUCLEOTIDE SEQUENCE [LARGE SCALE GENOMIC DNA]</scope>
    <source>
        <strain evidence="7">UCR-EL1</strain>
    </source>
</reference>
<feature type="domain" description="Tyrosine specific protein phosphatases" evidence="5">
    <location>
        <begin position="391"/>
        <end position="494"/>
    </location>
</feature>
<keyword evidence="2" id="KW-0175">Coiled coil</keyword>
<comment type="similarity">
    <text evidence="1">Belongs to the protein-tyrosine phosphatase family. Non-receptor class subfamily.</text>
</comment>
<accession>M7STB5</accession>
<dbReference type="OMA" id="EKCYPYY"/>
<dbReference type="InterPro" id="IPR050348">
    <property type="entry name" value="Protein-Tyr_Phosphatase"/>
</dbReference>